<protein>
    <submittedName>
        <fullName evidence="4">Uncharacterized protein</fullName>
    </submittedName>
</protein>
<dbReference type="RefSeq" id="WP_066665946.1">
    <property type="nucleotide sequence ID" value="NZ_CBCSCL010000020.1"/>
</dbReference>
<keyword evidence="3" id="KW-0732">Signal</keyword>
<sequence>MSCDFRLGAAASAVRASVVVLLLGGMPAAHAALGSSNLLSQQTSVVADSIKKEAELCATGNTPGTIGNAIQNALKIHTELASAMPNTEALFSPSGDCFSSLLGTWDLSFAIPSLSSVRDAVANALVKFAKKKVCSAVDQARMMTTSSINQAIYGLSSGTGMGGIGDLNGLSNGLMSGALATIDPNLGSQYSKPPAQTDYDVNLNPFSGTPLDFGGSGSSGSSGSPGAGLDSSGALGQISTGNSQINNVNSQLANLQAQVGPAQQAVSQAQSRLSSCLSQTYNNCSNYQSALQNAQAQLNGLNSSIGALKGQLSGYSASSVPSASPASSTGSSVIDRLGSLFN</sequence>
<accession>A0A193GLZ6</accession>
<proteinExistence type="predicted"/>
<evidence type="ECO:0000256" key="3">
    <source>
        <dbReference type="SAM" id="SignalP"/>
    </source>
</evidence>
<feature type="compositionally biased region" description="Gly residues" evidence="2">
    <location>
        <begin position="214"/>
        <end position="226"/>
    </location>
</feature>
<keyword evidence="5" id="KW-1185">Reference proteome</keyword>
<reference evidence="4 5" key="1">
    <citation type="submission" date="2016-06" db="EMBL/GenBank/DDBJ databases">
        <title>Complete genome sequences of Bordetella bronchialis and Bordetella flabilis.</title>
        <authorList>
            <person name="LiPuma J.J."/>
            <person name="Spilker T."/>
        </authorList>
    </citation>
    <scope>NUCLEOTIDE SEQUENCE [LARGE SCALE GENOMIC DNA]</scope>
    <source>
        <strain evidence="4 5">AU10664</strain>
        <plasmid evidence="4 5">unnamed1</plasmid>
    </source>
</reference>
<dbReference type="Proteomes" id="UP000091926">
    <property type="component" value="Plasmid unnamed1"/>
</dbReference>
<evidence type="ECO:0000256" key="1">
    <source>
        <dbReference type="SAM" id="Coils"/>
    </source>
</evidence>
<feature type="signal peptide" evidence="3">
    <location>
        <begin position="1"/>
        <end position="31"/>
    </location>
</feature>
<name>A0A193GLZ6_9BORD</name>
<feature type="coiled-coil region" evidence="1">
    <location>
        <begin position="238"/>
        <end position="311"/>
    </location>
</feature>
<feature type="region of interest" description="Disordered" evidence="2">
    <location>
        <begin position="210"/>
        <end position="235"/>
    </location>
</feature>
<dbReference type="EMBL" id="CP016173">
    <property type="protein sequence ID" value="ANN80890.1"/>
    <property type="molecule type" value="Genomic_DNA"/>
</dbReference>
<evidence type="ECO:0000256" key="2">
    <source>
        <dbReference type="SAM" id="MobiDB-lite"/>
    </source>
</evidence>
<evidence type="ECO:0000313" key="5">
    <source>
        <dbReference type="Proteomes" id="UP000091926"/>
    </source>
</evidence>
<dbReference type="OrthoDB" id="8586430at2"/>
<keyword evidence="1" id="KW-0175">Coiled coil</keyword>
<dbReference type="AlphaFoldDB" id="A0A193GLZ6"/>
<evidence type="ECO:0000313" key="4">
    <source>
        <dbReference type="EMBL" id="ANN80890.1"/>
    </source>
</evidence>
<geneLocation type="plasmid" evidence="4 5">
    <name>unnamed1</name>
</geneLocation>
<organism evidence="4 5">
    <name type="scientific">Bordetella flabilis</name>
    <dbReference type="NCBI Taxonomy" id="463014"/>
    <lineage>
        <taxon>Bacteria</taxon>
        <taxon>Pseudomonadati</taxon>
        <taxon>Pseudomonadota</taxon>
        <taxon>Betaproteobacteria</taxon>
        <taxon>Burkholderiales</taxon>
        <taxon>Alcaligenaceae</taxon>
        <taxon>Bordetella</taxon>
    </lineage>
</organism>
<dbReference type="KEGG" id="bfz:BAU07_26595"/>
<feature type="chain" id="PRO_5008259106" evidence="3">
    <location>
        <begin position="32"/>
        <end position="342"/>
    </location>
</feature>
<dbReference type="Gene3D" id="1.20.5.340">
    <property type="match status" value="1"/>
</dbReference>
<keyword evidence="4" id="KW-0614">Plasmid</keyword>
<gene>
    <name evidence="4" type="ORF">BAU07_26595</name>
</gene>